<dbReference type="AlphaFoldDB" id="A0A4Y7R7P5"/>
<dbReference type="PROSITE" id="PS50801">
    <property type="entry name" value="STAS"/>
    <property type="match status" value="1"/>
</dbReference>
<dbReference type="PROSITE" id="PS50112">
    <property type="entry name" value="PAS"/>
    <property type="match status" value="2"/>
</dbReference>
<dbReference type="Pfam" id="PF08448">
    <property type="entry name" value="PAS_4"/>
    <property type="match status" value="1"/>
</dbReference>
<dbReference type="NCBIfam" id="TIGR00229">
    <property type="entry name" value="sensory_box"/>
    <property type="match status" value="2"/>
</dbReference>
<feature type="domain" description="PAC" evidence="4">
    <location>
        <begin position="246"/>
        <end position="295"/>
    </location>
</feature>
<feature type="coiled-coil region" evidence="2">
    <location>
        <begin position="456"/>
        <end position="490"/>
    </location>
</feature>
<dbReference type="PANTHER" id="PTHR33745">
    <property type="entry name" value="RSBT ANTAGONIST PROTEIN RSBS-RELATED"/>
    <property type="match status" value="1"/>
</dbReference>
<dbReference type="Pfam" id="PF13426">
    <property type="entry name" value="PAS_9"/>
    <property type="match status" value="1"/>
</dbReference>
<dbReference type="InterPro" id="IPR036513">
    <property type="entry name" value="STAS_dom_sf"/>
</dbReference>
<dbReference type="Pfam" id="PF08447">
    <property type="entry name" value="PAS_3"/>
    <property type="match status" value="1"/>
</dbReference>
<dbReference type="InterPro" id="IPR002645">
    <property type="entry name" value="STAS_dom"/>
</dbReference>
<name>A0A4Y7R7P5_9FIRM</name>
<dbReference type="InterPro" id="IPR000700">
    <property type="entry name" value="PAS-assoc_C"/>
</dbReference>
<sequence>MQNDESKTKEEIFQELKEYRSIFEICGSGIAIAEEDATIIRVNTEFVTLFGYSKEEIEGKKKLAELCAAEDRDKVNNYHRLRRIDPASVPRDYEVRFVHKDGSFVDTYVATDLIPGTKKSVLAAVDVSEHKKAAEVLRRSHEELELRVKERTAELEKLNRVLLAEIEERKRAEASVVNERKRFNDVLELLPAYLVLLTPDYHVPFANRFFRERFGESHGRRCFEYLFGRSEPCEICETYEVLKTMTPHEWEWTGPDGRNYHIFDYPFTDADGSTLIMEMGIDITGHKKAEEALQRAYDVLEARVAERTTELNIELTQRKQAEEAFREANAYLENLLNYANAPIIVWDPDYKIIRFNQAFERLTGYSADEVLGKSLEILFPAAQKDESMALIRRTTSGERWEVVEIAIARVDGTVRTVLWNSATLFAEDGTTVVATIAQGQDITRRKQAEEALRKSHEELDARVKERTAELEKLNQALRVEIEERKRAEEIISRQAQEILEVSTPVIQIWEGIVSVPLIGTLDSMRAQQLMEQLLQKIVQTSSSVALLDVTGVPAIDSKTARHLLETISAVRLLGAEVVLTGIRPAIARTLAQLGVDLSNVNTRSSFAAGLLFAMTLLKLKVVNQASS</sequence>
<evidence type="ECO:0000259" key="4">
    <source>
        <dbReference type="PROSITE" id="PS50113"/>
    </source>
</evidence>
<evidence type="ECO:0000313" key="7">
    <source>
        <dbReference type="Proteomes" id="UP000298324"/>
    </source>
</evidence>
<dbReference type="PROSITE" id="PS50113">
    <property type="entry name" value="PAC"/>
    <property type="match status" value="2"/>
</dbReference>
<feature type="domain" description="STAS" evidence="5">
    <location>
        <begin position="502"/>
        <end position="613"/>
    </location>
</feature>
<keyword evidence="2" id="KW-0175">Coiled coil</keyword>
<dbReference type="Gene3D" id="3.30.450.20">
    <property type="entry name" value="PAS domain"/>
    <property type="match status" value="3"/>
</dbReference>
<keyword evidence="1" id="KW-0597">Phosphoprotein</keyword>
<comment type="caution">
    <text evidence="6">The sequence shown here is derived from an EMBL/GenBank/DDBJ whole genome shotgun (WGS) entry which is preliminary data.</text>
</comment>
<evidence type="ECO:0000259" key="3">
    <source>
        <dbReference type="PROSITE" id="PS50112"/>
    </source>
</evidence>
<feature type="domain" description="PAS" evidence="3">
    <location>
        <begin position="328"/>
        <end position="398"/>
    </location>
</feature>
<dbReference type="InterPro" id="IPR051932">
    <property type="entry name" value="Bact_StressResp_Reg"/>
</dbReference>
<dbReference type="CDD" id="cd07041">
    <property type="entry name" value="STAS_RsbR_RsbS_like"/>
    <property type="match status" value="1"/>
</dbReference>
<dbReference type="Gene3D" id="3.30.750.24">
    <property type="entry name" value="STAS domain"/>
    <property type="match status" value="1"/>
</dbReference>
<evidence type="ECO:0000259" key="5">
    <source>
        <dbReference type="PROSITE" id="PS50801"/>
    </source>
</evidence>
<dbReference type="Pfam" id="PF01740">
    <property type="entry name" value="STAS"/>
    <property type="match status" value="1"/>
</dbReference>
<feature type="coiled-coil region" evidence="2">
    <location>
        <begin position="127"/>
        <end position="175"/>
    </location>
</feature>
<dbReference type="SUPFAM" id="SSF52091">
    <property type="entry name" value="SpoIIaa-like"/>
    <property type="match status" value="1"/>
</dbReference>
<dbReference type="SMART" id="SM00086">
    <property type="entry name" value="PAC"/>
    <property type="match status" value="2"/>
</dbReference>
<protein>
    <submittedName>
        <fullName evidence="6">RsbT co-antagonist protein RsbRA</fullName>
    </submittedName>
</protein>
<accession>A0A4Y7R7P5</accession>
<feature type="domain" description="PAS" evidence="3">
    <location>
        <begin position="15"/>
        <end position="88"/>
    </location>
</feature>
<keyword evidence="7" id="KW-1185">Reference proteome</keyword>
<organism evidence="6 7">
    <name type="scientific">Pelotomaculum schinkii</name>
    <dbReference type="NCBI Taxonomy" id="78350"/>
    <lineage>
        <taxon>Bacteria</taxon>
        <taxon>Bacillati</taxon>
        <taxon>Bacillota</taxon>
        <taxon>Clostridia</taxon>
        <taxon>Eubacteriales</taxon>
        <taxon>Desulfotomaculaceae</taxon>
        <taxon>Pelotomaculum</taxon>
    </lineage>
</organism>
<dbReference type="InterPro" id="IPR035965">
    <property type="entry name" value="PAS-like_dom_sf"/>
</dbReference>
<dbReference type="Proteomes" id="UP000298324">
    <property type="component" value="Unassembled WGS sequence"/>
</dbReference>
<evidence type="ECO:0000313" key="6">
    <source>
        <dbReference type="EMBL" id="TEB04988.1"/>
    </source>
</evidence>
<gene>
    <name evidence="6" type="primary">rsbRA_1</name>
    <name evidence="6" type="ORF">Psch_03751</name>
</gene>
<proteinExistence type="predicted"/>
<dbReference type="SUPFAM" id="SSF55785">
    <property type="entry name" value="PYP-like sensor domain (PAS domain)"/>
    <property type="match status" value="3"/>
</dbReference>
<dbReference type="PANTHER" id="PTHR33745:SF3">
    <property type="entry name" value="RSBT CO-ANTAGONIST PROTEIN RSBRC"/>
    <property type="match status" value="1"/>
</dbReference>
<reference evidence="6 7" key="1">
    <citation type="journal article" date="2018" name="Environ. Microbiol.">
        <title>Novel energy conservation strategies and behaviour of Pelotomaculum schinkii driving syntrophic propionate catabolism.</title>
        <authorList>
            <person name="Hidalgo-Ahumada C.A.P."/>
            <person name="Nobu M.K."/>
            <person name="Narihiro T."/>
            <person name="Tamaki H."/>
            <person name="Liu W.T."/>
            <person name="Kamagata Y."/>
            <person name="Stams A.J.M."/>
            <person name="Imachi H."/>
            <person name="Sousa D.Z."/>
        </authorList>
    </citation>
    <scope>NUCLEOTIDE SEQUENCE [LARGE SCALE GENOMIC DNA]</scope>
    <source>
        <strain evidence="6 7">HH</strain>
    </source>
</reference>
<dbReference type="CDD" id="cd00130">
    <property type="entry name" value="PAS"/>
    <property type="match status" value="2"/>
</dbReference>
<dbReference type="EMBL" id="QFGA01000003">
    <property type="protein sequence ID" value="TEB04988.1"/>
    <property type="molecule type" value="Genomic_DNA"/>
</dbReference>
<dbReference type="RefSeq" id="WP_190259265.1">
    <property type="nucleotide sequence ID" value="NZ_QFGA01000003.1"/>
</dbReference>
<dbReference type="InterPro" id="IPR001610">
    <property type="entry name" value="PAC"/>
</dbReference>
<dbReference type="InterPro" id="IPR000014">
    <property type="entry name" value="PAS"/>
</dbReference>
<evidence type="ECO:0000256" key="2">
    <source>
        <dbReference type="SAM" id="Coils"/>
    </source>
</evidence>
<evidence type="ECO:0000256" key="1">
    <source>
        <dbReference type="ARBA" id="ARBA00022553"/>
    </source>
</evidence>
<dbReference type="SMART" id="SM00091">
    <property type="entry name" value="PAS"/>
    <property type="match status" value="2"/>
</dbReference>
<dbReference type="InterPro" id="IPR013655">
    <property type="entry name" value="PAS_fold_3"/>
</dbReference>
<feature type="domain" description="PAC" evidence="4">
    <location>
        <begin position="401"/>
        <end position="454"/>
    </location>
</feature>
<dbReference type="InterPro" id="IPR013656">
    <property type="entry name" value="PAS_4"/>
</dbReference>